<protein>
    <submittedName>
        <fullName evidence="1">Uncharacterized protein</fullName>
    </submittedName>
</protein>
<sequence>MTNLPKAAPAVKVKPLKWADLSDEDGVAFEVRTVVGSYGVRGEHLERNGYFVKTFASAEAAKDAAQADYEQRIRSALVDAPAPPAPAAAPVRIVLHKKRGSTYEVIGVAEGQVSTGDEVQNTFTGQMETIRPVMDGTQLTFYRSQEDGKLWWRFPDEFEDGRYKDIKPFDPATAPGHIDSMAEVRKPAAAPTVDVPAAGLKQMAEEMLRDTNAAVFAAATRARVYAQMAEALRPFALIASEGVIKAEAGHVTVTTCAEYFHRASTALAAYETEARHG</sequence>
<dbReference type="AlphaFoldDB" id="A0A212L295"/>
<dbReference type="EMBL" id="FMJD01000002">
    <property type="protein sequence ID" value="SCM71607.1"/>
    <property type="molecule type" value="Genomic_DNA"/>
</dbReference>
<name>A0A212L295_9HYPH</name>
<organism evidence="1">
    <name type="scientific">uncultured Pleomorphomonas sp</name>
    <dbReference type="NCBI Taxonomy" id="442121"/>
    <lineage>
        <taxon>Bacteria</taxon>
        <taxon>Pseudomonadati</taxon>
        <taxon>Pseudomonadota</taxon>
        <taxon>Alphaproteobacteria</taxon>
        <taxon>Hyphomicrobiales</taxon>
        <taxon>Pleomorphomonadaceae</taxon>
        <taxon>Pleomorphomonas</taxon>
        <taxon>environmental samples</taxon>
    </lineage>
</organism>
<evidence type="ECO:0000313" key="1">
    <source>
        <dbReference type="EMBL" id="SCM71607.1"/>
    </source>
</evidence>
<proteinExistence type="predicted"/>
<reference evidence="1" key="1">
    <citation type="submission" date="2016-08" db="EMBL/GenBank/DDBJ databases">
        <authorList>
            <person name="Seilhamer J.J."/>
        </authorList>
    </citation>
    <scope>NUCLEOTIDE SEQUENCE</scope>
    <source>
        <strain evidence="1">86</strain>
    </source>
</reference>
<gene>
    <name evidence="1" type="ORF">KL86PLE_100283</name>
</gene>
<dbReference type="RefSeq" id="WP_288199084.1">
    <property type="nucleotide sequence ID" value="NZ_LT608334.1"/>
</dbReference>
<accession>A0A212L295</accession>